<proteinExistence type="predicted"/>
<protein>
    <submittedName>
        <fullName evidence="2">Uncharacterized protein</fullName>
    </submittedName>
</protein>
<keyword evidence="3" id="KW-1185">Reference proteome</keyword>
<dbReference type="Proteomes" id="UP001303889">
    <property type="component" value="Unassembled WGS sequence"/>
</dbReference>
<feature type="transmembrane region" description="Helical" evidence="1">
    <location>
        <begin position="7"/>
        <end position="28"/>
    </location>
</feature>
<organism evidence="2 3">
    <name type="scientific">Staphylotrichum tortipilum</name>
    <dbReference type="NCBI Taxonomy" id="2831512"/>
    <lineage>
        <taxon>Eukaryota</taxon>
        <taxon>Fungi</taxon>
        <taxon>Dikarya</taxon>
        <taxon>Ascomycota</taxon>
        <taxon>Pezizomycotina</taxon>
        <taxon>Sordariomycetes</taxon>
        <taxon>Sordariomycetidae</taxon>
        <taxon>Sordariales</taxon>
        <taxon>Chaetomiaceae</taxon>
        <taxon>Staphylotrichum</taxon>
    </lineage>
</organism>
<keyword evidence="1" id="KW-1133">Transmembrane helix</keyword>
<sequence length="76" mass="8942">MYCTSQVLLWMYGVQLFTGIGILLAGYIGMSCTSAYHWQLLVYLAWFSNLTHIACLTALRRYLYQHQSARNWRLLF</sequence>
<evidence type="ECO:0000313" key="3">
    <source>
        <dbReference type="Proteomes" id="UP001303889"/>
    </source>
</evidence>
<accession>A0AAN6MAV8</accession>
<name>A0AAN6MAV8_9PEZI</name>
<gene>
    <name evidence="2" type="ORF">C8A05DRAFT_20128</name>
</gene>
<keyword evidence="1" id="KW-0472">Membrane</keyword>
<feature type="non-terminal residue" evidence="2">
    <location>
        <position position="76"/>
    </location>
</feature>
<reference evidence="2" key="1">
    <citation type="journal article" date="2023" name="Mol. Phylogenet. Evol.">
        <title>Genome-scale phylogeny and comparative genomics of the fungal order Sordariales.</title>
        <authorList>
            <person name="Hensen N."/>
            <person name="Bonometti L."/>
            <person name="Westerberg I."/>
            <person name="Brannstrom I.O."/>
            <person name="Guillou S."/>
            <person name="Cros-Aarteil S."/>
            <person name="Calhoun S."/>
            <person name="Haridas S."/>
            <person name="Kuo A."/>
            <person name="Mondo S."/>
            <person name="Pangilinan J."/>
            <person name="Riley R."/>
            <person name="LaButti K."/>
            <person name="Andreopoulos B."/>
            <person name="Lipzen A."/>
            <person name="Chen C."/>
            <person name="Yan M."/>
            <person name="Daum C."/>
            <person name="Ng V."/>
            <person name="Clum A."/>
            <person name="Steindorff A."/>
            <person name="Ohm R.A."/>
            <person name="Martin F."/>
            <person name="Silar P."/>
            <person name="Natvig D.O."/>
            <person name="Lalanne C."/>
            <person name="Gautier V."/>
            <person name="Ament-Velasquez S.L."/>
            <person name="Kruys A."/>
            <person name="Hutchinson M.I."/>
            <person name="Powell A.J."/>
            <person name="Barry K."/>
            <person name="Miller A.N."/>
            <person name="Grigoriev I.V."/>
            <person name="Debuchy R."/>
            <person name="Gladieux P."/>
            <person name="Hiltunen Thoren M."/>
            <person name="Johannesson H."/>
        </authorList>
    </citation>
    <scope>NUCLEOTIDE SEQUENCE</scope>
    <source>
        <strain evidence="2">CBS 103.79</strain>
    </source>
</reference>
<feature type="transmembrane region" description="Helical" evidence="1">
    <location>
        <begin position="40"/>
        <end position="63"/>
    </location>
</feature>
<dbReference type="EMBL" id="MU856300">
    <property type="protein sequence ID" value="KAK3897027.1"/>
    <property type="molecule type" value="Genomic_DNA"/>
</dbReference>
<comment type="caution">
    <text evidence="2">The sequence shown here is derived from an EMBL/GenBank/DDBJ whole genome shotgun (WGS) entry which is preliminary data.</text>
</comment>
<dbReference type="AlphaFoldDB" id="A0AAN6MAV8"/>
<keyword evidence="1" id="KW-0812">Transmembrane</keyword>
<evidence type="ECO:0000256" key="1">
    <source>
        <dbReference type="SAM" id="Phobius"/>
    </source>
</evidence>
<reference evidence="2" key="2">
    <citation type="submission" date="2023-05" db="EMBL/GenBank/DDBJ databases">
        <authorList>
            <consortium name="Lawrence Berkeley National Laboratory"/>
            <person name="Steindorff A."/>
            <person name="Hensen N."/>
            <person name="Bonometti L."/>
            <person name="Westerberg I."/>
            <person name="Brannstrom I.O."/>
            <person name="Guillou S."/>
            <person name="Cros-Aarteil S."/>
            <person name="Calhoun S."/>
            <person name="Haridas S."/>
            <person name="Kuo A."/>
            <person name="Mondo S."/>
            <person name="Pangilinan J."/>
            <person name="Riley R."/>
            <person name="Labutti K."/>
            <person name="Andreopoulos B."/>
            <person name="Lipzen A."/>
            <person name="Chen C."/>
            <person name="Yanf M."/>
            <person name="Daum C."/>
            <person name="Ng V."/>
            <person name="Clum A."/>
            <person name="Ohm R."/>
            <person name="Martin F."/>
            <person name="Silar P."/>
            <person name="Natvig D."/>
            <person name="Lalanne C."/>
            <person name="Gautier V."/>
            <person name="Ament-Velasquez S.L."/>
            <person name="Kruys A."/>
            <person name="Hutchinson M.I."/>
            <person name="Powell A.J."/>
            <person name="Barry K."/>
            <person name="Miller A.N."/>
            <person name="Grigoriev I.V."/>
            <person name="Debuchy R."/>
            <person name="Gladieux P."/>
            <person name="Thoren M.H."/>
            <person name="Johannesson H."/>
        </authorList>
    </citation>
    <scope>NUCLEOTIDE SEQUENCE</scope>
    <source>
        <strain evidence="2">CBS 103.79</strain>
    </source>
</reference>
<evidence type="ECO:0000313" key="2">
    <source>
        <dbReference type="EMBL" id="KAK3897027.1"/>
    </source>
</evidence>